<proteinExistence type="predicted"/>
<keyword evidence="1" id="KW-0547">Nucleotide-binding</keyword>
<dbReference type="OrthoDB" id="2963168at2759"/>
<dbReference type="PANTHER" id="PTHR14187">
    <property type="entry name" value="ALPHA KINASE/ELONGATION FACTOR 2 KINASE"/>
    <property type="match status" value="1"/>
</dbReference>
<accession>A0A0F8VSF6</accession>
<evidence type="ECO:0000256" key="1">
    <source>
        <dbReference type="ARBA" id="ARBA00022741"/>
    </source>
</evidence>
<feature type="compositionally biased region" description="Pro residues" evidence="3">
    <location>
        <begin position="40"/>
        <end position="50"/>
    </location>
</feature>
<gene>
    <name evidence="4" type="ORF">AOCH_005000</name>
</gene>
<dbReference type="GO" id="GO:0140662">
    <property type="term" value="F:ATP-dependent protein folding chaperone"/>
    <property type="evidence" value="ECO:0007669"/>
    <property type="project" value="InterPro"/>
</dbReference>
<feature type="compositionally biased region" description="Low complexity" evidence="3">
    <location>
        <begin position="1"/>
        <end position="32"/>
    </location>
</feature>
<dbReference type="InterPro" id="IPR043129">
    <property type="entry name" value="ATPase_NBD"/>
</dbReference>
<dbReference type="AlphaFoldDB" id="A0A0F8VSF6"/>
<dbReference type="Proteomes" id="UP000034947">
    <property type="component" value="Unassembled WGS sequence"/>
</dbReference>
<dbReference type="Pfam" id="PF00012">
    <property type="entry name" value="HSP70"/>
    <property type="match status" value="1"/>
</dbReference>
<sequence length="748" mass="82348">MDLMSSRFKSFSFGKRNKHQNNVAAAQPVANPSTRTLIPPSHPSTVPPTSTPSATSTTSASSPPSGHSSSTTSLPMNNQNPMGRPPSYTYNTMAGRPTSPMPPGQQMAAHHAPPLNTTNMPYGQQPVQPLGAPPGYGLPQPVGHGMGQGVPQSQAPYGMRNPAEVEGAGRSKAQLIVGIDFGTTFSGVAFAFATNNEAREDIITEWPGAGTHTKQKQVKVTGDDHIPTVLYYDQYQEVVGWGPDIANALAPTGYPKQGVQKVEWFKLQLMLSGNTYIDPINLPPLPPGKSEVDVAADYLFKLRQAMRAQLQKTLGEVFTREERNIRYYLTVPAIWDDAGKAATRSAALKAGFLRDENDNRLTLISEPEAAALFCAKTGLLSLKIGDAILIVDCGGGTVDLIAYEVEEEQPFSVAECTAGSGDSCGSTALNRNFSNILRAKIRKMKLPDGSRTAGKVYAKCIMDFENRIKADFRNNGQKWAVDVGIEADFPDAGIEEGYMTFTNEEILQCFEPVVNRILELVRNQIIAIQAQNRSLQNVLVVGGFGASEYLFQQIKLHVPPQYQSKVVRPMDSVAAIVKGAVTAGITERVITHRVARRHYLMATLQPFKEGYHPEQYRVPSLDGRDRCKYTRQIFVQKGERVKIGEPVKVSFFRQVAPGATLMYEDILYACDEDVCPEYTKDPRIKEVVTLTSDLSRKNLETDFERMDTPQGTFYRVYFDIYLTLDGSEFSAELVCQGEVMGRCRAKFR</sequence>
<comment type="caution">
    <text evidence="4">The sequence shown here is derived from an EMBL/GenBank/DDBJ whole genome shotgun (WGS) entry which is preliminary data.</text>
</comment>
<dbReference type="InterPro" id="IPR013126">
    <property type="entry name" value="Hsp_70_fam"/>
</dbReference>
<dbReference type="PRINTS" id="PR00301">
    <property type="entry name" value="HEATSHOCK70"/>
</dbReference>
<feature type="region of interest" description="Disordered" evidence="3">
    <location>
        <begin position="1"/>
        <end position="111"/>
    </location>
</feature>
<keyword evidence="2" id="KW-0067">ATP-binding</keyword>
<evidence type="ECO:0000256" key="3">
    <source>
        <dbReference type="SAM" id="MobiDB-lite"/>
    </source>
</evidence>
<feature type="compositionally biased region" description="Low complexity" evidence="3">
    <location>
        <begin position="51"/>
        <end position="73"/>
    </location>
</feature>
<dbReference type="PANTHER" id="PTHR14187:SF79">
    <property type="entry name" value="HSP70 FAMILY PROTEIN (AFU_ORTHOLOGUE AFUA_1G15200)"/>
    <property type="match status" value="1"/>
</dbReference>
<name>A0A0F8VSF6_9EURO</name>
<dbReference type="EMBL" id="JYKN01000005">
    <property type="protein sequence ID" value="KKK26131.1"/>
    <property type="molecule type" value="Genomic_DNA"/>
</dbReference>
<dbReference type="CDD" id="cd10170">
    <property type="entry name" value="ASKHA_NBD_HSP70"/>
    <property type="match status" value="1"/>
</dbReference>
<dbReference type="Gene3D" id="3.30.420.40">
    <property type="match status" value="2"/>
</dbReference>
<evidence type="ECO:0000313" key="4">
    <source>
        <dbReference type="EMBL" id="KKK26131.1"/>
    </source>
</evidence>
<dbReference type="GO" id="GO:0005524">
    <property type="term" value="F:ATP binding"/>
    <property type="evidence" value="ECO:0007669"/>
    <property type="project" value="UniProtKB-KW"/>
</dbReference>
<dbReference type="SUPFAM" id="SSF53067">
    <property type="entry name" value="Actin-like ATPase domain"/>
    <property type="match status" value="2"/>
</dbReference>
<dbReference type="VEuPathDB" id="FungiDB:P175DRAFT_0522019"/>
<organism evidence="4 5">
    <name type="scientific">Aspergillus ochraceoroseus</name>
    <dbReference type="NCBI Taxonomy" id="138278"/>
    <lineage>
        <taxon>Eukaryota</taxon>
        <taxon>Fungi</taxon>
        <taxon>Dikarya</taxon>
        <taxon>Ascomycota</taxon>
        <taxon>Pezizomycotina</taxon>
        <taxon>Eurotiomycetes</taxon>
        <taxon>Eurotiomycetidae</taxon>
        <taxon>Eurotiales</taxon>
        <taxon>Aspergillaceae</taxon>
        <taxon>Aspergillus</taxon>
        <taxon>Aspergillus subgen. Nidulantes</taxon>
    </lineage>
</organism>
<protein>
    <submittedName>
        <fullName evidence="4">Hsp70 family protein</fullName>
    </submittedName>
</protein>
<evidence type="ECO:0000256" key="2">
    <source>
        <dbReference type="ARBA" id="ARBA00022840"/>
    </source>
</evidence>
<evidence type="ECO:0000313" key="5">
    <source>
        <dbReference type="Proteomes" id="UP000034947"/>
    </source>
</evidence>
<dbReference type="Gene3D" id="3.90.640.10">
    <property type="entry name" value="Actin, Chain A, domain 4"/>
    <property type="match status" value="1"/>
</dbReference>
<reference evidence="4 5" key="1">
    <citation type="submission" date="2015-02" db="EMBL/GenBank/DDBJ databases">
        <title>Draft Genome Sequences of Two Closely-Related Aflatoxigenic Aspergillus Species Obtained from the Cote d'Ivoire.</title>
        <authorList>
            <person name="Moore G.G."/>
            <person name="Beltz S.B."/>
            <person name="Mack B.M."/>
        </authorList>
    </citation>
    <scope>NUCLEOTIDE SEQUENCE [LARGE SCALE GENOMIC DNA]</scope>
    <source>
        <strain evidence="4 5">SRRC1432</strain>
    </source>
</reference>
<keyword evidence="5" id="KW-1185">Reference proteome</keyword>